<dbReference type="InterPro" id="IPR000195">
    <property type="entry name" value="Rab-GAP-TBC_dom"/>
</dbReference>
<feature type="compositionally biased region" description="Low complexity" evidence="3">
    <location>
        <begin position="129"/>
        <end position="147"/>
    </location>
</feature>
<accession>A0A1Y2HCJ7</accession>
<dbReference type="SMART" id="SM00164">
    <property type="entry name" value="TBC"/>
    <property type="match status" value="1"/>
</dbReference>
<evidence type="ECO:0000256" key="2">
    <source>
        <dbReference type="ARBA" id="ARBA00022553"/>
    </source>
</evidence>
<dbReference type="GO" id="GO:0005794">
    <property type="term" value="C:Golgi apparatus"/>
    <property type="evidence" value="ECO:0007669"/>
    <property type="project" value="TreeGrafter"/>
</dbReference>
<dbReference type="PANTHER" id="PTHR22957:SF26">
    <property type="entry name" value="LD44506P"/>
    <property type="match status" value="1"/>
</dbReference>
<dbReference type="FunFam" id="1.10.8.270:FF:000004">
    <property type="entry name" value="TBC1 domain family, member 22B"/>
    <property type="match status" value="1"/>
</dbReference>
<comment type="caution">
    <text evidence="5">The sequence shown here is derived from an EMBL/GenBank/DDBJ whole genome shotgun (WGS) entry which is preliminary data.</text>
</comment>
<keyword evidence="2" id="KW-0597">Phosphoprotein</keyword>
<evidence type="ECO:0000256" key="1">
    <source>
        <dbReference type="ARBA" id="ARBA00022468"/>
    </source>
</evidence>
<dbReference type="Proteomes" id="UP000193411">
    <property type="component" value="Unassembled WGS sequence"/>
</dbReference>
<dbReference type="FunFam" id="1.10.472.80:FF:000001">
    <property type="entry name" value="TBC1 domain family member 22B"/>
    <property type="match status" value="1"/>
</dbReference>
<protein>
    <submittedName>
        <fullName evidence="5">Rab-GTPase-TBC domain-domain-containing protein</fullName>
    </submittedName>
</protein>
<organism evidence="5 6">
    <name type="scientific">Catenaria anguillulae PL171</name>
    <dbReference type="NCBI Taxonomy" id="765915"/>
    <lineage>
        <taxon>Eukaryota</taxon>
        <taxon>Fungi</taxon>
        <taxon>Fungi incertae sedis</taxon>
        <taxon>Blastocladiomycota</taxon>
        <taxon>Blastocladiomycetes</taxon>
        <taxon>Blastocladiales</taxon>
        <taxon>Catenariaceae</taxon>
        <taxon>Catenaria</taxon>
    </lineage>
</organism>
<feature type="compositionally biased region" description="Low complexity" evidence="3">
    <location>
        <begin position="73"/>
        <end position="90"/>
    </location>
</feature>
<reference evidence="5 6" key="1">
    <citation type="submission" date="2016-07" db="EMBL/GenBank/DDBJ databases">
        <title>Pervasive Adenine N6-methylation of Active Genes in Fungi.</title>
        <authorList>
            <consortium name="DOE Joint Genome Institute"/>
            <person name="Mondo S.J."/>
            <person name="Dannebaum R.O."/>
            <person name="Kuo R.C."/>
            <person name="Labutti K."/>
            <person name="Haridas S."/>
            <person name="Kuo A."/>
            <person name="Salamov A."/>
            <person name="Ahrendt S.R."/>
            <person name="Lipzen A."/>
            <person name="Sullivan W."/>
            <person name="Andreopoulos W.B."/>
            <person name="Clum A."/>
            <person name="Lindquist E."/>
            <person name="Daum C."/>
            <person name="Ramamoorthy G.K."/>
            <person name="Gryganskyi A."/>
            <person name="Culley D."/>
            <person name="Magnuson J.K."/>
            <person name="James T.Y."/>
            <person name="O'Malley M.A."/>
            <person name="Stajich J.E."/>
            <person name="Spatafora J.W."/>
            <person name="Visel A."/>
            <person name="Grigoriev I.V."/>
        </authorList>
    </citation>
    <scope>NUCLEOTIDE SEQUENCE [LARGE SCALE GENOMIC DNA]</scope>
    <source>
        <strain evidence="5 6">PL171</strain>
    </source>
</reference>
<feature type="compositionally biased region" description="Polar residues" evidence="3">
    <location>
        <begin position="1"/>
        <end position="20"/>
    </location>
</feature>
<evidence type="ECO:0000313" key="6">
    <source>
        <dbReference type="Proteomes" id="UP000193411"/>
    </source>
</evidence>
<feature type="region of interest" description="Disordered" evidence="3">
    <location>
        <begin position="1"/>
        <end position="59"/>
    </location>
</feature>
<proteinExistence type="predicted"/>
<dbReference type="Gene3D" id="1.10.8.270">
    <property type="entry name" value="putative rabgap domain of human tbc1 domain family member 14 like domains"/>
    <property type="match status" value="1"/>
</dbReference>
<feature type="region of interest" description="Disordered" evidence="3">
    <location>
        <begin position="71"/>
        <end position="203"/>
    </location>
</feature>
<dbReference type="Gene3D" id="1.10.472.80">
    <property type="entry name" value="Ypt/Rab-GAP domain of gyp1p, domain 3"/>
    <property type="match status" value="1"/>
</dbReference>
<feature type="compositionally biased region" description="Low complexity" evidence="3">
    <location>
        <begin position="161"/>
        <end position="203"/>
    </location>
</feature>
<dbReference type="Pfam" id="PF00566">
    <property type="entry name" value="RabGAP-TBC"/>
    <property type="match status" value="1"/>
</dbReference>
<dbReference type="InterPro" id="IPR035969">
    <property type="entry name" value="Rab-GAP_TBC_sf"/>
</dbReference>
<dbReference type="OrthoDB" id="26371at2759"/>
<keyword evidence="6" id="KW-1185">Reference proteome</keyword>
<evidence type="ECO:0000313" key="5">
    <source>
        <dbReference type="EMBL" id="ORZ32308.1"/>
    </source>
</evidence>
<dbReference type="SUPFAM" id="SSF47923">
    <property type="entry name" value="Ypt/Rab-GAP domain of gyp1p"/>
    <property type="match status" value="2"/>
</dbReference>
<dbReference type="EMBL" id="MCFL01000048">
    <property type="protein sequence ID" value="ORZ32308.1"/>
    <property type="molecule type" value="Genomic_DNA"/>
</dbReference>
<dbReference type="GO" id="GO:0071889">
    <property type="term" value="F:14-3-3 protein binding"/>
    <property type="evidence" value="ECO:0007669"/>
    <property type="project" value="UniProtKB-ARBA"/>
</dbReference>
<sequence>MPPASDLSQQSGGPVVNDSSPPAARSFWRRQVSRLPGSIRPVGGSASADGQPKVFGAQHTFASPASIAAKLLSSSPSDNQSSSHSSNHHSSGTDGSPRSSRKQLKTRDQLVDQTSDAWGELETPGPLPSSTAIASIGKSSSTASSSSVILQPPPAGRRSSTDASSSSTSPSTANSSVSTLPSVTNANNRSSRASSVSASAAGGVTAAIDPADRAAEDEVRRINAKLQRHTKFHTLLSAPTLDLPALRKLAWSGIPDDLRPDCWKLLMGYLPCSTERRATVLARKRADYEDTVLQSLGTQRNEPTDKPLMHQIHIDVLRTRPSDLYTHERVQAALERILYCWAMRHPASGYVQGINDLLTPFFSVYLQPELDAVDGDVAKVKEEVLTGVEADAFWCLTKLIDGIQDNYTYAQPGIQRLVSRLKDLMMRIDAPLAAHLAKENVEFIQFAFRWMNCLLMREVGHHITIRMWDTYLSEEGDLNDFHVYVCAAFLVRWSKELRAKEFPDIMLFLQSPPTKDWTEKDTELLLSEAFMWKSLFHNSPSHLAK</sequence>
<dbReference type="FunFam" id="1.10.10.750:FF:000009">
    <property type="entry name" value="TBC1 domain family member 22A"/>
    <property type="match status" value="1"/>
</dbReference>
<dbReference type="PROSITE" id="PS50086">
    <property type="entry name" value="TBC_RABGAP"/>
    <property type="match status" value="1"/>
</dbReference>
<dbReference type="AlphaFoldDB" id="A0A1Y2HCJ7"/>
<feature type="domain" description="Rab-GAP TBC" evidence="4">
    <location>
        <begin position="253"/>
        <end position="475"/>
    </location>
</feature>
<dbReference type="STRING" id="765915.A0A1Y2HCJ7"/>
<name>A0A1Y2HCJ7_9FUNG</name>
<dbReference type="PANTHER" id="PTHR22957">
    <property type="entry name" value="TBC1 DOMAIN FAMILY MEMBER GTPASE-ACTIVATING PROTEIN"/>
    <property type="match status" value="1"/>
</dbReference>
<keyword evidence="1" id="KW-0343">GTPase activation</keyword>
<evidence type="ECO:0000256" key="3">
    <source>
        <dbReference type="SAM" id="MobiDB-lite"/>
    </source>
</evidence>
<dbReference type="Gene3D" id="1.10.10.750">
    <property type="entry name" value="Ypt/Rab-GAP domain of gyp1p, domain 1"/>
    <property type="match status" value="1"/>
</dbReference>
<evidence type="ECO:0000259" key="4">
    <source>
        <dbReference type="PROSITE" id="PS50086"/>
    </source>
</evidence>
<dbReference type="GO" id="GO:0005096">
    <property type="term" value="F:GTPase activator activity"/>
    <property type="evidence" value="ECO:0007669"/>
    <property type="project" value="UniProtKB-KW"/>
</dbReference>
<gene>
    <name evidence="5" type="ORF">BCR44DRAFT_66143</name>
</gene>